<dbReference type="HAMAP" id="MF_01368">
    <property type="entry name" value="Ribosomal_bL17"/>
    <property type="match status" value="1"/>
</dbReference>
<dbReference type="NCBIfam" id="TIGR00059">
    <property type="entry name" value="L17"/>
    <property type="match status" value="1"/>
</dbReference>
<comment type="similarity">
    <text evidence="1 4 5">Belongs to the bacterial ribosomal protein bL17 family.</text>
</comment>
<dbReference type="Pfam" id="PF01196">
    <property type="entry name" value="Ribosomal_L17"/>
    <property type="match status" value="1"/>
</dbReference>
<evidence type="ECO:0000313" key="7">
    <source>
        <dbReference type="Proteomes" id="UP000319353"/>
    </source>
</evidence>
<keyword evidence="2 4" id="KW-0689">Ribosomal protein</keyword>
<reference evidence="6 7" key="1">
    <citation type="journal article" date="2019" name="Nat. Microbiol.">
        <title>Mediterranean grassland soil C-N compound turnover is dependent on rainfall and depth, and is mediated by genomically divergent microorganisms.</title>
        <authorList>
            <person name="Diamond S."/>
            <person name="Andeer P.F."/>
            <person name="Li Z."/>
            <person name="Crits-Christoph A."/>
            <person name="Burstein D."/>
            <person name="Anantharaman K."/>
            <person name="Lane K.R."/>
            <person name="Thomas B.C."/>
            <person name="Pan C."/>
            <person name="Northen T.R."/>
            <person name="Banfield J.F."/>
        </authorList>
    </citation>
    <scope>NUCLEOTIDE SEQUENCE [LARGE SCALE GENOMIC DNA]</scope>
    <source>
        <strain evidence="6">NP_4</strain>
    </source>
</reference>
<accession>A0A537L5G9</accession>
<evidence type="ECO:0000256" key="5">
    <source>
        <dbReference type="RuleBase" id="RU000660"/>
    </source>
</evidence>
<dbReference type="PANTHER" id="PTHR14413:SF16">
    <property type="entry name" value="LARGE RIBOSOMAL SUBUNIT PROTEIN BL17M"/>
    <property type="match status" value="1"/>
</dbReference>
<dbReference type="GO" id="GO:0022625">
    <property type="term" value="C:cytosolic large ribosomal subunit"/>
    <property type="evidence" value="ECO:0007669"/>
    <property type="project" value="TreeGrafter"/>
</dbReference>
<dbReference type="InterPro" id="IPR036373">
    <property type="entry name" value="Ribosomal_bL17_sf"/>
</dbReference>
<organism evidence="6 7">
    <name type="scientific">Candidatus Segetimicrobium genomatis</name>
    <dbReference type="NCBI Taxonomy" id="2569760"/>
    <lineage>
        <taxon>Bacteria</taxon>
        <taxon>Bacillati</taxon>
        <taxon>Candidatus Sysuimicrobiota</taxon>
        <taxon>Candidatus Sysuimicrobiia</taxon>
        <taxon>Candidatus Sysuimicrobiales</taxon>
        <taxon>Candidatus Segetimicrobiaceae</taxon>
        <taxon>Candidatus Segetimicrobium</taxon>
    </lineage>
</organism>
<protein>
    <recommendedName>
        <fullName evidence="4">Large ribosomal subunit protein bL17</fullName>
    </recommendedName>
</protein>
<evidence type="ECO:0000256" key="1">
    <source>
        <dbReference type="ARBA" id="ARBA00008777"/>
    </source>
</evidence>
<sequence>MLGAATRKLNRDTGERKALFRDLVGALILHGRVETTVARAKETKKITDGLVDLALRGDLHSQRQVRRLLTDDRIVHRLFAEVAPKFQKGRGGYTRIVRTRARRGDAAEMAIIELLA</sequence>
<keyword evidence="3 4" id="KW-0687">Ribonucleoprotein</keyword>
<dbReference type="InterPro" id="IPR000456">
    <property type="entry name" value="Ribosomal_bL17"/>
</dbReference>
<dbReference type="Proteomes" id="UP000319353">
    <property type="component" value="Unassembled WGS sequence"/>
</dbReference>
<comment type="subunit">
    <text evidence="4">Part of the 50S ribosomal subunit. Contacts protein L32.</text>
</comment>
<dbReference type="SUPFAM" id="SSF64263">
    <property type="entry name" value="Prokaryotic ribosomal protein L17"/>
    <property type="match status" value="1"/>
</dbReference>
<evidence type="ECO:0000313" key="6">
    <source>
        <dbReference type="EMBL" id="TMJ03240.1"/>
    </source>
</evidence>
<dbReference type="EMBL" id="VBAL01000061">
    <property type="protein sequence ID" value="TMJ03240.1"/>
    <property type="molecule type" value="Genomic_DNA"/>
</dbReference>
<name>A0A537L5G9_9BACT</name>
<dbReference type="GO" id="GO:0006412">
    <property type="term" value="P:translation"/>
    <property type="evidence" value="ECO:0007669"/>
    <property type="project" value="UniProtKB-UniRule"/>
</dbReference>
<gene>
    <name evidence="4" type="primary">rplQ</name>
    <name evidence="6" type="ORF">E6H01_05375</name>
</gene>
<proteinExistence type="inferred from homology"/>
<evidence type="ECO:0000256" key="2">
    <source>
        <dbReference type="ARBA" id="ARBA00022980"/>
    </source>
</evidence>
<dbReference type="Gene3D" id="3.90.1030.10">
    <property type="entry name" value="Ribosomal protein L17"/>
    <property type="match status" value="1"/>
</dbReference>
<comment type="caution">
    <text evidence="6">The sequence shown here is derived from an EMBL/GenBank/DDBJ whole genome shotgun (WGS) entry which is preliminary data.</text>
</comment>
<dbReference type="GO" id="GO:0003735">
    <property type="term" value="F:structural constituent of ribosome"/>
    <property type="evidence" value="ECO:0007669"/>
    <property type="project" value="InterPro"/>
</dbReference>
<evidence type="ECO:0000256" key="4">
    <source>
        <dbReference type="HAMAP-Rule" id="MF_01368"/>
    </source>
</evidence>
<dbReference type="AlphaFoldDB" id="A0A537L5G9"/>
<evidence type="ECO:0000256" key="3">
    <source>
        <dbReference type="ARBA" id="ARBA00023274"/>
    </source>
</evidence>
<dbReference type="PANTHER" id="PTHR14413">
    <property type="entry name" value="RIBOSOMAL PROTEIN L17"/>
    <property type="match status" value="1"/>
</dbReference>